<protein>
    <submittedName>
        <fullName evidence="4">Transcriptional regulator, MerR family</fullName>
    </submittedName>
</protein>
<accession>G8PEW1</accession>
<evidence type="ECO:0000256" key="1">
    <source>
        <dbReference type="ARBA" id="ARBA00023125"/>
    </source>
</evidence>
<dbReference type="KEGG" id="pce:PECL_167"/>
<dbReference type="PANTHER" id="PTHR30204:SF82">
    <property type="entry name" value="TRANSCRIPTIONAL REGULATOR, MERR FAMILY"/>
    <property type="match status" value="1"/>
</dbReference>
<keyword evidence="2" id="KW-0175">Coiled coil</keyword>
<dbReference type="PROSITE" id="PS50937">
    <property type="entry name" value="HTH_MERR_2"/>
    <property type="match status" value="1"/>
</dbReference>
<evidence type="ECO:0000313" key="4">
    <source>
        <dbReference type="EMBL" id="AEV94491.1"/>
    </source>
</evidence>
<evidence type="ECO:0000256" key="2">
    <source>
        <dbReference type="SAM" id="Coils"/>
    </source>
</evidence>
<dbReference type="SUPFAM" id="SSF46955">
    <property type="entry name" value="Putative DNA-binding domain"/>
    <property type="match status" value="1"/>
</dbReference>
<dbReference type="Gene3D" id="1.10.1660.10">
    <property type="match status" value="1"/>
</dbReference>
<organism evidence="4 5">
    <name type="scientific">Pediococcus claussenii (strain ATCC BAA-344 / DSM 14800 / JCM 18046 / KCTC 3811 / LMG 21948 / P06)</name>
    <dbReference type="NCBI Taxonomy" id="701521"/>
    <lineage>
        <taxon>Bacteria</taxon>
        <taxon>Bacillati</taxon>
        <taxon>Bacillota</taxon>
        <taxon>Bacilli</taxon>
        <taxon>Lactobacillales</taxon>
        <taxon>Lactobacillaceae</taxon>
        <taxon>Pediococcus</taxon>
    </lineage>
</organism>
<dbReference type="Proteomes" id="UP000005444">
    <property type="component" value="Chromosome"/>
</dbReference>
<dbReference type="CDD" id="cd01109">
    <property type="entry name" value="HTH_YyaN"/>
    <property type="match status" value="1"/>
</dbReference>
<dbReference type="InterPro" id="IPR047057">
    <property type="entry name" value="MerR_fam"/>
</dbReference>
<evidence type="ECO:0000259" key="3">
    <source>
        <dbReference type="PROSITE" id="PS50937"/>
    </source>
</evidence>
<proteinExistence type="predicted"/>
<name>G8PEW1_PEDCP</name>
<reference evidence="4 5" key="1">
    <citation type="journal article" date="2012" name="J. Bacteriol.">
        <title>Complete Genome Sequence of the Beer Spoilage Organism Pediococcus claussenii ATCC BAA-344T.</title>
        <authorList>
            <person name="Pittet V."/>
            <person name="Abegunde T."/>
            <person name="Marfleet T."/>
            <person name="Haakensen M."/>
            <person name="Morrow K."/>
            <person name="Jayaprakash T."/>
            <person name="Schroeder K."/>
            <person name="Trost B."/>
            <person name="Byrns S."/>
            <person name="Bergsveinson J."/>
            <person name="Kusalik A."/>
            <person name="Ziola B."/>
        </authorList>
    </citation>
    <scope>NUCLEOTIDE SEQUENCE [LARGE SCALE GENOMIC DNA]</scope>
    <source>
        <strain evidence="4 5">ATCC BAA-344</strain>
    </source>
</reference>
<keyword evidence="5" id="KW-1185">Reference proteome</keyword>
<dbReference type="HOGENOM" id="CLU_060077_8_0_9"/>
<feature type="domain" description="HTH merR-type" evidence="3">
    <location>
        <begin position="9"/>
        <end position="78"/>
    </location>
</feature>
<dbReference type="PATRIC" id="fig|701521.8.peg.157"/>
<sequence length="158" mass="18466">MMEIIMAKTYSVKRVAEIFGLSVSALHFYDKKGLLPFVSKNEMGYRIFTDSDLNFIHTICCLKDTGMKIDNIRSYIEFCMEGPTTINKRRQLLEEHRRKIEEQQRVLAERKQEVDEKLSIYRSKDAAEIINHEINYVSAEKSSVNLKNPFAKLQNGRQ</sequence>
<keyword evidence="1" id="KW-0238">DNA-binding</keyword>
<dbReference type="EMBL" id="CP003137">
    <property type="protein sequence ID" value="AEV94491.1"/>
    <property type="molecule type" value="Genomic_DNA"/>
</dbReference>
<dbReference type="SMART" id="SM00422">
    <property type="entry name" value="HTH_MERR"/>
    <property type="match status" value="1"/>
</dbReference>
<dbReference type="AlphaFoldDB" id="G8PEW1"/>
<dbReference type="GO" id="GO:0003677">
    <property type="term" value="F:DNA binding"/>
    <property type="evidence" value="ECO:0007669"/>
    <property type="project" value="UniProtKB-KW"/>
</dbReference>
<dbReference type="STRING" id="701521.PECL_167"/>
<feature type="coiled-coil region" evidence="2">
    <location>
        <begin position="86"/>
        <end position="117"/>
    </location>
</feature>
<dbReference type="InterPro" id="IPR000551">
    <property type="entry name" value="MerR-type_HTH_dom"/>
</dbReference>
<dbReference type="GO" id="GO:0003700">
    <property type="term" value="F:DNA-binding transcription factor activity"/>
    <property type="evidence" value="ECO:0007669"/>
    <property type="project" value="InterPro"/>
</dbReference>
<gene>
    <name evidence="4" type="ordered locus">PECL_167</name>
</gene>
<dbReference type="eggNOG" id="COG0789">
    <property type="taxonomic scope" value="Bacteria"/>
</dbReference>
<dbReference type="InterPro" id="IPR009061">
    <property type="entry name" value="DNA-bd_dom_put_sf"/>
</dbReference>
<dbReference type="Pfam" id="PF13411">
    <property type="entry name" value="MerR_1"/>
    <property type="match status" value="1"/>
</dbReference>
<dbReference type="PANTHER" id="PTHR30204">
    <property type="entry name" value="REDOX-CYCLING DRUG-SENSING TRANSCRIPTIONAL ACTIVATOR SOXR"/>
    <property type="match status" value="1"/>
</dbReference>
<evidence type="ECO:0000313" key="5">
    <source>
        <dbReference type="Proteomes" id="UP000005444"/>
    </source>
</evidence>